<protein>
    <submittedName>
        <fullName evidence="3">YHS domain-containing (Seleno)protein</fullName>
    </submittedName>
</protein>
<dbReference type="PROSITE" id="PS51257">
    <property type="entry name" value="PROKAR_LIPOPROTEIN"/>
    <property type="match status" value="1"/>
</dbReference>
<keyword evidence="4" id="KW-1185">Reference proteome</keyword>
<evidence type="ECO:0000313" key="4">
    <source>
        <dbReference type="Proteomes" id="UP001596415"/>
    </source>
</evidence>
<gene>
    <name evidence="3" type="ORF">ACFQO1_05405</name>
</gene>
<dbReference type="EMBL" id="JBHTBN010000002">
    <property type="protein sequence ID" value="MFC7357114.1"/>
    <property type="molecule type" value="Genomic_DNA"/>
</dbReference>
<reference evidence="4" key="1">
    <citation type="journal article" date="2019" name="Int. J. Syst. Evol. Microbiol.">
        <title>The Global Catalogue of Microorganisms (GCM) 10K type strain sequencing project: providing services to taxonomists for standard genome sequencing and annotation.</title>
        <authorList>
            <consortium name="The Broad Institute Genomics Platform"/>
            <consortium name="The Broad Institute Genome Sequencing Center for Infectious Disease"/>
            <person name="Wu L."/>
            <person name="Ma J."/>
        </authorList>
    </citation>
    <scope>NUCLEOTIDE SEQUENCE [LARGE SCALE GENOMIC DNA]</scope>
    <source>
        <strain evidence="4">CGMCC 1.16306</strain>
    </source>
</reference>
<name>A0ABW2MS47_9FLAO</name>
<feature type="region of interest" description="Disordered" evidence="1">
    <location>
        <begin position="130"/>
        <end position="149"/>
    </location>
</feature>
<feature type="compositionally biased region" description="Basic and acidic residues" evidence="1">
    <location>
        <begin position="130"/>
        <end position="143"/>
    </location>
</feature>
<comment type="caution">
    <text evidence="3">The sequence shown here is derived from an EMBL/GenBank/DDBJ whole genome shotgun (WGS) entry which is preliminary data.</text>
</comment>
<evidence type="ECO:0000256" key="1">
    <source>
        <dbReference type="SAM" id="MobiDB-lite"/>
    </source>
</evidence>
<accession>A0ABW2MS47</accession>
<feature type="chain" id="PRO_5047461977" evidence="2">
    <location>
        <begin position="18"/>
        <end position="149"/>
    </location>
</feature>
<dbReference type="Proteomes" id="UP001596415">
    <property type="component" value="Unassembled WGS sequence"/>
</dbReference>
<feature type="signal peptide" evidence="2">
    <location>
        <begin position="1"/>
        <end position="17"/>
    </location>
</feature>
<keyword evidence="2" id="KW-0732">Signal</keyword>
<evidence type="ECO:0000313" key="3">
    <source>
        <dbReference type="EMBL" id="MFC7357114.1"/>
    </source>
</evidence>
<dbReference type="NCBIfam" id="NF041384">
    <property type="entry name" value="YHS_seleno_dom"/>
    <property type="match status" value="1"/>
</dbReference>
<proteinExistence type="predicted"/>
<organism evidence="3 4">
    <name type="scientific">Jejudonia soesokkakensis</name>
    <dbReference type="NCBI Taxonomy" id="1323432"/>
    <lineage>
        <taxon>Bacteria</taxon>
        <taxon>Pseudomonadati</taxon>
        <taxon>Bacteroidota</taxon>
        <taxon>Flavobacteriia</taxon>
        <taxon>Flavobacteriales</taxon>
        <taxon>Flavobacteriaceae</taxon>
        <taxon>Jejudonia</taxon>
    </lineage>
</organism>
<sequence>MKYILTTILATILLSCAGTKSPINTNGNGYMAEGYDVTEYFNNTSVPGLDVHTAMFEGAKYKFASAENKSEFEANPSKYQPQYGGYCAYAVGADNKKIGINPESFEIRDGKLYLFYDTVFADTKKKWAEEGPERLQKQADENWKTLQSN</sequence>
<evidence type="ECO:0000256" key="2">
    <source>
        <dbReference type="SAM" id="SignalP"/>
    </source>
</evidence>
<dbReference type="RefSeq" id="WP_380216963.1">
    <property type="nucleotide sequence ID" value="NZ_JBHTBN010000002.1"/>
</dbReference>